<dbReference type="PROSITE" id="PS51785">
    <property type="entry name" value="EXOI_C"/>
    <property type="match status" value="1"/>
</dbReference>
<evidence type="ECO:0000256" key="7">
    <source>
        <dbReference type="ARBA" id="ARBA00022801"/>
    </source>
</evidence>
<evidence type="ECO:0000256" key="14">
    <source>
        <dbReference type="PIRSR" id="PIRSR000977-1"/>
    </source>
</evidence>
<comment type="caution">
    <text evidence="18">The sequence shown here is derived from an EMBL/GenBank/DDBJ whole genome shotgun (WGS) entry which is preliminary data.</text>
</comment>
<dbReference type="PROSITE" id="PS51784">
    <property type="entry name" value="EXOI_SH3"/>
    <property type="match status" value="1"/>
</dbReference>
<evidence type="ECO:0000256" key="5">
    <source>
        <dbReference type="ARBA" id="ARBA00022723"/>
    </source>
</evidence>
<dbReference type="Gene3D" id="3.30.1520.20">
    <property type="entry name" value="Exonuclease ExoI, domain 2"/>
    <property type="match status" value="1"/>
</dbReference>
<evidence type="ECO:0000313" key="18">
    <source>
        <dbReference type="EMBL" id="TSE33132.1"/>
    </source>
</evidence>
<feature type="binding site" evidence="14">
    <location>
        <position position="165"/>
    </location>
    <ligand>
        <name>substrate</name>
    </ligand>
</feature>
<dbReference type="InterPro" id="IPR013520">
    <property type="entry name" value="Ribonucl_H"/>
</dbReference>
<dbReference type="GO" id="GO:0046872">
    <property type="term" value="F:metal ion binding"/>
    <property type="evidence" value="ECO:0007669"/>
    <property type="project" value="UniProtKB-KW"/>
</dbReference>
<reference evidence="18 19" key="1">
    <citation type="submission" date="2019-07" db="EMBL/GenBank/DDBJ databases">
        <title>Tepidimonas taiwanensis I1-1 draft genome.</title>
        <authorList>
            <person name="Da Costa M.S."/>
            <person name="Froufe H.J.C."/>
            <person name="Egas C."/>
            <person name="Albuquerque L."/>
        </authorList>
    </citation>
    <scope>NUCLEOTIDE SEQUENCE [LARGE SCALE GENOMIC DNA]</scope>
    <source>
        <strain evidence="18 19">I1-1</strain>
    </source>
</reference>
<evidence type="ECO:0000256" key="6">
    <source>
        <dbReference type="ARBA" id="ARBA00022763"/>
    </source>
</evidence>
<dbReference type="InterPro" id="IPR012337">
    <property type="entry name" value="RNaseH-like_sf"/>
</dbReference>
<dbReference type="GO" id="GO:0003677">
    <property type="term" value="F:DNA binding"/>
    <property type="evidence" value="ECO:0007669"/>
    <property type="project" value="UniProtKB-KW"/>
</dbReference>
<dbReference type="EC" id="3.1.11.1" evidence="2"/>
<comment type="subunit">
    <text evidence="13">Monomer. Interacts with ssb (via C-terminus); this interaction stimulates the exonuclease activity by recruiting the enzyme to its substrate.</text>
</comment>
<feature type="domain" description="ExoI SH3-like" evidence="16">
    <location>
        <begin position="202"/>
        <end position="361"/>
    </location>
</feature>
<dbReference type="InterPro" id="IPR058561">
    <property type="entry name" value="Exonuc_1_C"/>
</dbReference>
<feature type="domain" description="ExoI C-terminal" evidence="17">
    <location>
        <begin position="364"/>
        <end position="487"/>
    </location>
</feature>
<dbReference type="InterPro" id="IPR023607">
    <property type="entry name" value="Exodeoxyribonuclease_I"/>
</dbReference>
<keyword evidence="4" id="KW-0540">Nuclease</keyword>
<keyword evidence="19" id="KW-1185">Reference proteome</keyword>
<evidence type="ECO:0000256" key="11">
    <source>
        <dbReference type="ARBA" id="ARBA00023204"/>
    </source>
</evidence>
<evidence type="ECO:0000259" key="16">
    <source>
        <dbReference type="PROSITE" id="PS51784"/>
    </source>
</evidence>
<dbReference type="Pfam" id="PF00929">
    <property type="entry name" value="RNase_T"/>
    <property type="match status" value="1"/>
</dbReference>
<dbReference type="GO" id="GO:0008310">
    <property type="term" value="F:single-stranded DNA 3'-5' DNA exonuclease activity"/>
    <property type="evidence" value="ECO:0007669"/>
    <property type="project" value="UniProtKB-EC"/>
</dbReference>
<organism evidence="18 19">
    <name type="scientific">Tepidimonas taiwanensis</name>
    <dbReference type="NCBI Taxonomy" id="307486"/>
    <lineage>
        <taxon>Bacteria</taxon>
        <taxon>Pseudomonadati</taxon>
        <taxon>Pseudomonadota</taxon>
        <taxon>Betaproteobacteria</taxon>
        <taxon>Burkholderiales</taxon>
        <taxon>Tepidimonas</taxon>
    </lineage>
</organism>
<keyword evidence="7 18" id="KW-0378">Hydrolase</keyword>
<evidence type="ECO:0000256" key="4">
    <source>
        <dbReference type="ARBA" id="ARBA00022722"/>
    </source>
</evidence>
<keyword evidence="8" id="KW-0269">Exonuclease</keyword>
<evidence type="ECO:0000256" key="15">
    <source>
        <dbReference type="PIRSR" id="PIRSR000977-2"/>
    </source>
</evidence>
<evidence type="ECO:0000256" key="9">
    <source>
        <dbReference type="ARBA" id="ARBA00022842"/>
    </source>
</evidence>
<evidence type="ECO:0000259" key="17">
    <source>
        <dbReference type="PROSITE" id="PS51785"/>
    </source>
</evidence>
<dbReference type="Proteomes" id="UP000317763">
    <property type="component" value="Unassembled WGS sequence"/>
</dbReference>
<accession>A0A554XBB4</accession>
<feature type="binding site" evidence="15">
    <location>
        <position position="15"/>
    </location>
    <ligand>
        <name>Mg(2+)</name>
        <dbReference type="ChEBI" id="CHEBI:18420"/>
        <label>1</label>
    </ligand>
</feature>
<dbReference type="Pfam" id="PF26016">
    <property type="entry name" value="ExoI_C"/>
    <property type="match status" value="1"/>
</dbReference>
<evidence type="ECO:0000256" key="12">
    <source>
        <dbReference type="ARBA" id="ARBA00031220"/>
    </source>
</evidence>
<dbReference type="InterPro" id="IPR038649">
    <property type="entry name" value="EXOI_SH3_sf"/>
</dbReference>
<dbReference type="PIRSF" id="PIRSF000977">
    <property type="entry name" value="Exodeoxyribonuclease_I"/>
    <property type="match status" value="1"/>
</dbReference>
<name>A0A554XBB4_9BURK</name>
<evidence type="ECO:0000256" key="3">
    <source>
        <dbReference type="ARBA" id="ARBA00019900"/>
    </source>
</evidence>
<dbReference type="InterPro" id="IPR034747">
    <property type="entry name" value="EXOI_SH3"/>
</dbReference>
<dbReference type="InterPro" id="IPR013620">
    <property type="entry name" value="Exonuc_1_SH3"/>
</dbReference>
<evidence type="ECO:0000256" key="2">
    <source>
        <dbReference type="ARBA" id="ARBA00012108"/>
    </source>
</evidence>
<dbReference type="NCBIfam" id="NF008746">
    <property type="entry name" value="PRK11779.1"/>
    <property type="match status" value="1"/>
</dbReference>
<dbReference type="Gene3D" id="1.20.1280.70">
    <property type="entry name" value="Exonuclease ExoI, domain 3"/>
    <property type="match status" value="1"/>
</dbReference>
<protein>
    <recommendedName>
        <fullName evidence="3">Exodeoxyribonuclease I</fullName>
        <ecNumber evidence="2">3.1.11.1</ecNumber>
    </recommendedName>
    <alternativeName>
        <fullName evidence="12">DNA deoxyribophosphodiesterase</fullName>
    </alternativeName>
</protein>
<evidence type="ECO:0000256" key="8">
    <source>
        <dbReference type="ARBA" id="ARBA00022839"/>
    </source>
</evidence>
<dbReference type="Gene3D" id="1.10.287.1240">
    <property type="match status" value="1"/>
</dbReference>
<dbReference type="FunFam" id="3.30.420.10:FF:000033">
    <property type="entry name" value="Exodeoxyribonuclease I"/>
    <property type="match status" value="1"/>
</dbReference>
<feature type="binding site" evidence="15">
    <location>
        <position position="186"/>
    </location>
    <ligand>
        <name>Mg(2+)</name>
        <dbReference type="ChEBI" id="CHEBI:18420"/>
        <label>2</label>
    </ligand>
</feature>
<dbReference type="Gene3D" id="3.30.420.10">
    <property type="entry name" value="Ribonuclease H-like superfamily/Ribonuclease H"/>
    <property type="match status" value="1"/>
</dbReference>
<keyword evidence="11" id="KW-0234">DNA repair</keyword>
<dbReference type="OrthoDB" id="9763470at2"/>
<sequence>MWGVNTEPHTFFWHDYETFGPDPRWDRPAQFAGRRTDAELHPIGEPVVWYCQPAPDYLPDPESCLITGITPQRCREQGLPERVFAESILRELERPGTIGVGYNTIRFDDEFTRHLLWRNLLDPYAREWRNGCGRWDLLDVVRMTWALRPDGIEWPRHPDGKPSFRLEHLSAANGLVHAQAHDALSDVDATLALARLIRQRQPRLFDYALGLRRRERVMAVLGLPALAGQARPFVHISGQFPAERGCLAVMWPLATHPNNRHELLAWDLAYDPRELVDLRPEEVRRRMFTREADLPPGVRRLPLKSVHLNRSPMVVASLSILRDGAAQRFGLDLGQIERHAAHAAALPDLGALWAAVYERHSREEPTDVDAALYDGFIGDEDRRRLNRLRALPPDDPAWRHTGFDDPRLPELVFRFRARNHPETLDAQEQVRWRAHCEERLLRGTGRGMSLCAYRERLGALAEEARERGDTRGQTILAALGDYAAALVPTDANGPNSHGCK</sequence>
<comment type="cofactor">
    <cofactor evidence="15">
        <name>Mg(2+)</name>
        <dbReference type="ChEBI" id="CHEBI:18420"/>
    </cofactor>
    <text evidence="15">Binds 2 Mg(2+) ions per monomer.</text>
</comment>
<keyword evidence="5 15" id="KW-0479">Metal-binding</keyword>
<feature type="binding site" evidence="15">
    <location>
        <position position="17"/>
    </location>
    <ligand>
        <name>Mg(2+)</name>
        <dbReference type="ChEBI" id="CHEBI:18420"/>
        <label>2</label>
    </ligand>
</feature>
<dbReference type="CDD" id="cd06138">
    <property type="entry name" value="ExoI_N"/>
    <property type="match status" value="1"/>
</dbReference>
<dbReference type="AlphaFoldDB" id="A0A554XBB4"/>
<dbReference type="EMBL" id="VJOM01000005">
    <property type="protein sequence ID" value="TSE33132.1"/>
    <property type="molecule type" value="Genomic_DNA"/>
</dbReference>
<evidence type="ECO:0000256" key="10">
    <source>
        <dbReference type="ARBA" id="ARBA00023125"/>
    </source>
</evidence>
<dbReference type="STRING" id="307486.GCA_000807215_01890"/>
<proteinExistence type="predicted"/>
<evidence type="ECO:0000313" key="19">
    <source>
        <dbReference type="Proteomes" id="UP000317763"/>
    </source>
</evidence>
<dbReference type="Pfam" id="PF08411">
    <property type="entry name" value="ExoI_SH3"/>
    <property type="match status" value="1"/>
</dbReference>
<keyword evidence="10" id="KW-0238">DNA-binding</keyword>
<evidence type="ECO:0000256" key="13">
    <source>
        <dbReference type="ARBA" id="ARBA00046792"/>
    </source>
</evidence>
<evidence type="ECO:0000256" key="1">
    <source>
        <dbReference type="ARBA" id="ARBA00000563"/>
    </source>
</evidence>
<dbReference type="SUPFAM" id="SSF53098">
    <property type="entry name" value="Ribonuclease H-like"/>
    <property type="match status" value="1"/>
</dbReference>
<feature type="binding site" evidence="14">
    <location>
        <position position="17"/>
    </location>
    <ligand>
        <name>substrate</name>
    </ligand>
</feature>
<gene>
    <name evidence="18" type="primary">sbcB</name>
    <name evidence="18" type="ORF">Ttaiw_00677</name>
</gene>
<comment type="catalytic activity">
    <reaction evidence="1">
        <text>Exonucleolytic cleavage in the 3'- to 5'-direction to yield nucleoside 5'-phosphates.</text>
        <dbReference type="EC" id="3.1.11.1"/>
    </reaction>
</comment>
<keyword evidence="6" id="KW-0227">DNA damage</keyword>
<dbReference type="InterPro" id="IPR036397">
    <property type="entry name" value="RNaseH_sf"/>
</dbReference>
<dbReference type="GO" id="GO:0006281">
    <property type="term" value="P:DNA repair"/>
    <property type="evidence" value="ECO:0007669"/>
    <property type="project" value="UniProtKB-KW"/>
</dbReference>
<keyword evidence="9 15" id="KW-0460">Magnesium</keyword>